<proteinExistence type="inferred from homology"/>
<dbReference type="PRINTS" id="PR00506">
    <property type="entry name" value="D21N6MTFRASE"/>
</dbReference>
<evidence type="ECO:0000256" key="2">
    <source>
        <dbReference type="ARBA" id="ARBA00011900"/>
    </source>
</evidence>
<dbReference type="Pfam" id="PF01555">
    <property type="entry name" value="N6_N4_Mtase"/>
    <property type="match status" value="1"/>
</dbReference>
<dbReference type="SUPFAM" id="SSF53335">
    <property type="entry name" value="S-adenosyl-L-methionine-dependent methyltransferases"/>
    <property type="match status" value="1"/>
</dbReference>
<evidence type="ECO:0000256" key="5">
    <source>
        <dbReference type="ARBA" id="ARBA00022691"/>
    </source>
</evidence>
<evidence type="ECO:0000256" key="4">
    <source>
        <dbReference type="ARBA" id="ARBA00022679"/>
    </source>
</evidence>
<dbReference type="PROSITE" id="PS00092">
    <property type="entry name" value="N6_MTASE"/>
    <property type="match status" value="1"/>
</dbReference>
<dbReference type="Gene3D" id="3.40.50.150">
    <property type="entry name" value="Vaccinia Virus protein VP39"/>
    <property type="match status" value="1"/>
</dbReference>
<dbReference type="InterPro" id="IPR002295">
    <property type="entry name" value="N4/N6-MTase_EcoPI_Mod-like"/>
</dbReference>
<comment type="caution">
    <text evidence="8">The sequence shown here is derived from an EMBL/GenBank/DDBJ whole genome shotgun (WGS) entry which is preliminary data.</text>
</comment>
<dbReference type="Proteomes" id="UP000714420">
    <property type="component" value="Unassembled WGS sequence"/>
</dbReference>
<evidence type="ECO:0000313" key="9">
    <source>
        <dbReference type="Proteomes" id="UP000714420"/>
    </source>
</evidence>
<sequence>METYKDHIIQSPDMNAERLETLRNLFPDWFTQEGQLDINEIKKAVNPEGIEETERYEFRWFGKSKAKRNAFMPTRATLHYDESRSVNPEKTENVIIEGENLEVLKILLAGYRNKVKVIYIDPPYNTGEDFLYNDNFAENRQAYWERTEQSEDGITLDSNSDASGRFHSNWLDMMYSRLLVARNLLHSDGVIFISIAEHELHHLRKVCDEVFGIENFLAILSRRTKAGGGSASKFFAIENDFVVVYAKDKNSLPNMFIPFDQAYLKRYAYEDEKGKYFWDTMERSCTATIPYLIEAPDGTMLEGNWFRSEERFLQDKADGEVRFVHKDDGQWSVQFKQRMAEGKKLRTLLNDNEFKSSQNDMEELGLGGIFPFPKPVFFLKHILRAGTSANSIVLDFFGGSGTTGQAVTELNTEDNGNRKYILVQVPEITSENSNARRSGFKKISDITIARNKAVAKKVEESFVGKITTFEDQQQLEQLGFKVFTLSRSSFPRTDFAPDPDKSEKENLELFREYIRQKELQTTMPFINDELITEILISRGFMLTYKLEQQPTFTDNTVYLATDSIKTAYICVDSELKDSTVEYFMQHTDTKFICIERALDSTKKFNLKNKMQDKFFAF</sequence>
<dbReference type="InterPro" id="IPR029063">
    <property type="entry name" value="SAM-dependent_MTases_sf"/>
</dbReference>
<evidence type="ECO:0000256" key="3">
    <source>
        <dbReference type="ARBA" id="ARBA00022603"/>
    </source>
</evidence>
<dbReference type="InterPro" id="IPR002941">
    <property type="entry name" value="DNA_methylase_N4/N6"/>
</dbReference>
<evidence type="ECO:0000256" key="1">
    <source>
        <dbReference type="ARBA" id="ARBA00006594"/>
    </source>
</evidence>
<comment type="catalytic activity">
    <reaction evidence="6">
        <text>a 2'-deoxyadenosine in DNA + S-adenosyl-L-methionine = an N(6)-methyl-2'-deoxyadenosine in DNA + S-adenosyl-L-homocysteine + H(+)</text>
        <dbReference type="Rhea" id="RHEA:15197"/>
        <dbReference type="Rhea" id="RHEA-COMP:12418"/>
        <dbReference type="Rhea" id="RHEA-COMP:12419"/>
        <dbReference type="ChEBI" id="CHEBI:15378"/>
        <dbReference type="ChEBI" id="CHEBI:57856"/>
        <dbReference type="ChEBI" id="CHEBI:59789"/>
        <dbReference type="ChEBI" id="CHEBI:90615"/>
        <dbReference type="ChEBI" id="CHEBI:90616"/>
        <dbReference type="EC" id="2.1.1.72"/>
    </reaction>
</comment>
<dbReference type="RefSeq" id="WP_172275299.1">
    <property type="nucleotide sequence ID" value="NZ_CASGMU010000003.1"/>
</dbReference>
<reference evidence="8 9" key="1">
    <citation type="submission" date="2020-05" db="EMBL/GenBank/DDBJ databases">
        <title>Distinct polysaccharide utilization as determinants for interspecies competition between intestinal Prevotella spp.</title>
        <authorList>
            <person name="Galvez E.J.C."/>
            <person name="Iljazovic A."/>
            <person name="Strowig T."/>
        </authorList>
    </citation>
    <scope>NUCLEOTIDE SEQUENCE [LARGE SCALE GENOMIC DNA]</scope>
    <source>
        <strain evidence="8 9">PMUR</strain>
    </source>
</reference>
<protein>
    <recommendedName>
        <fullName evidence="2">site-specific DNA-methyltransferase (adenine-specific)</fullName>
        <ecNumber evidence="2">2.1.1.72</ecNumber>
    </recommendedName>
</protein>
<keyword evidence="9" id="KW-1185">Reference proteome</keyword>
<keyword evidence="3" id="KW-0489">Methyltransferase</keyword>
<evidence type="ECO:0000259" key="7">
    <source>
        <dbReference type="Pfam" id="PF01555"/>
    </source>
</evidence>
<dbReference type="PIRSF" id="PIRSF015855">
    <property type="entry name" value="TypeIII_Mtase_mKpnI"/>
    <property type="match status" value="1"/>
</dbReference>
<dbReference type="InterPro" id="IPR002052">
    <property type="entry name" value="DNA_methylase_N6_adenine_CS"/>
</dbReference>
<comment type="similarity">
    <text evidence="1">Belongs to the N(4)/N(6)-methyltransferase family.</text>
</comment>
<gene>
    <name evidence="8" type="ORF">HPS56_06275</name>
</gene>
<evidence type="ECO:0000313" key="8">
    <source>
        <dbReference type="EMBL" id="NPD91961.1"/>
    </source>
</evidence>
<organism evidence="8 9">
    <name type="scientific">Xylanibacter muris</name>
    <dbReference type="NCBI Taxonomy" id="2736290"/>
    <lineage>
        <taxon>Bacteria</taxon>
        <taxon>Pseudomonadati</taxon>
        <taxon>Bacteroidota</taxon>
        <taxon>Bacteroidia</taxon>
        <taxon>Bacteroidales</taxon>
        <taxon>Prevotellaceae</taxon>
        <taxon>Xylanibacter</taxon>
    </lineage>
</organism>
<dbReference type="EC" id="2.1.1.72" evidence="2"/>
<keyword evidence="4" id="KW-0808">Transferase</keyword>
<evidence type="ECO:0000256" key="6">
    <source>
        <dbReference type="ARBA" id="ARBA00047942"/>
    </source>
</evidence>
<keyword evidence="5" id="KW-0949">S-adenosyl-L-methionine</keyword>
<accession>A0ABX2APW1</accession>
<dbReference type="EMBL" id="JABKKF010000004">
    <property type="protein sequence ID" value="NPD91961.1"/>
    <property type="molecule type" value="Genomic_DNA"/>
</dbReference>
<name>A0ABX2APW1_9BACT</name>
<feature type="domain" description="DNA methylase N-4/N-6" evidence="7">
    <location>
        <begin position="115"/>
        <end position="413"/>
    </location>
</feature>